<dbReference type="Proteomes" id="UP000595663">
    <property type="component" value="Chromosome"/>
</dbReference>
<keyword evidence="2" id="KW-1185">Reference proteome</keyword>
<proteinExistence type="predicted"/>
<evidence type="ECO:0000313" key="2">
    <source>
        <dbReference type="Proteomes" id="UP000595663"/>
    </source>
</evidence>
<dbReference type="AlphaFoldDB" id="A0A7R6SRS0"/>
<dbReference type="RefSeq" id="WP_019621885.1">
    <property type="nucleotide sequence ID" value="NZ_AP014545.1"/>
</dbReference>
<organism evidence="1 2">
    <name type="scientific">Amphritea japonica ATCC BAA-1530</name>
    <dbReference type="NCBI Taxonomy" id="1278309"/>
    <lineage>
        <taxon>Bacteria</taxon>
        <taxon>Pseudomonadati</taxon>
        <taxon>Pseudomonadota</taxon>
        <taxon>Gammaproteobacteria</taxon>
        <taxon>Oceanospirillales</taxon>
        <taxon>Oceanospirillaceae</taxon>
        <taxon>Amphritea</taxon>
    </lineage>
</organism>
<reference evidence="1 2" key="1">
    <citation type="journal article" date="2008" name="Int. J. Syst. Evol. Microbiol.">
        <title>Amphritea japonica sp. nov. and Amphritea balenae sp. nov., isolated from the sediment adjacent to sperm whale carcasses off Kagoshima, Japan.</title>
        <authorList>
            <person name="Miyazaki M."/>
            <person name="Nogi Y."/>
            <person name="Fujiwara Y."/>
            <person name="Kawato M."/>
            <person name="Nagahama T."/>
            <person name="Kubokawa K."/>
            <person name="Horikoshi K."/>
        </authorList>
    </citation>
    <scope>NUCLEOTIDE SEQUENCE [LARGE SCALE GENOMIC DNA]</scope>
    <source>
        <strain evidence="1 2">ATCC BAA-1530</strain>
    </source>
</reference>
<dbReference type="OrthoDB" id="6194880at2"/>
<gene>
    <name evidence="1" type="ORF">AMJAP_0874</name>
</gene>
<dbReference type="KEGG" id="ajp:AMJAP_0874"/>
<protein>
    <submittedName>
        <fullName evidence="1">Uncharacterized protein</fullName>
    </submittedName>
</protein>
<dbReference type="EMBL" id="AP014545">
    <property type="protein sequence ID" value="BBB25471.1"/>
    <property type="molecule type" value="Genomic_DNA"/>
</dbReference>
<sequence>MIKFTRKLALLPALALIALCIPVTQWGLGDINAYPVRYSISKWQSENRLPTHQELNKAQVAIEAALSWDSNPEYYDYQGRLFHYEALISDSPLLQTTALHNALASYQHSTALRPRWAYSQANFALIKALLKEFDEDYKIAIKQAAISGPWENGVNIALAEAGLLGWLSLNPQERKIITDNIQRGIRRNMEHIKIIINRYNKRSLVCANLQRDIYQRKLCGF</sequence>
<evidence type="ECO:0000313" key="1">
    <source>
        <dbReference type="EMBL" id="BBB25471.1"/>
    </source>
</evidence>
<accession>A0A7R6SRS0</accession>
<name>A0A7R6SRS0_9GAMM</name>